<reference evidence="2" key="1">
    <citation type="journal article" date="2017" name="Nature">
        <title>The genome of Chenopodium quinoa.</title>
        <authorList>
            <person name="Jarvis D.E."/>
            <person name="Ho Y.S."/>
            <person name="Lightfoot D.J."/>
            <person name="Schmoeckel S.M."/>
            <person name="Li B."/>
            <person name="Borm T.J.A."/>
            <person name="Ohyanagi H."/>
            <person name="Mineta K."/>
            <person name="Michell C.T."/>
            <person name="Saber N."/>
            <person name="Kharbatia N.M."/>
            <person name="Rupper R.R."/>
            <person name="Sharp A.R."/>
            <person name="Dally N."/>
            <person name="Boughton B.A."/>
            <person name="Woo Y.H."/>
            <person name="Gao G."/>
            <person name="Schijlen E.G.W.M."/>
            <person name="Guo X."/>
            <person name="Momin A.A."/>
            <person name="Negrao S."/>
            <person name="Al-Babili S."/>
            <person name="Gehring C."/>
            <person name="Roessner U."/>
            <person name="Jung C."/>
            <person name="Murphy K."/>
            <person name="Arold S.T."/>
            <person name="Gojobori T."/>
            <person name="van der Linden C.G."/>
            <person name="van Loo E.N."/>
            <person name="Jellen E.N."/>
            <person name="Maughan P.J."/>
            <person name="Tester M."/>
        </authorList>
    </citation>
    <scope>NUCLEOTIDE SEQUENCE [LARGE SCALE GENOMIC DNA]</scope>
    <source>
        <strain evidence="2">cv. PI 614886</strain>
    </source>
</reference>
<sequence>MVDEETRNTWVIMSERTKGLDIAMDEQLPEVSRSVCARHLYANFKQQWLGDLMKNYFWVSIKAHSPYVFLKAMAQIKKNNTDAYNYLNDVPLELWARHMFDQELKSKEDGRLGWGDGYFCKLIASSYGVFEVKDGNVYFCVDLNKWTCSLFKDLQRFHTSNSRPNMWPVDDQPRLTHPELTSRVGRPKTDQRHKEKGETPKMKRSTIVRSSICQCLGHNKRGCQGGETTKQKLSKLNNSGNQTRT</sequence>
<name>A0A803N3U1_CHEQI</name>
<dbReference type="Gramene" id="AUR62040012-RA">
    <property type="protein sequence ID" value="AUR62040012-RA:cds"/>
    <property type="gene ID" value="AUR62040012"/>
</dbReference>
<feature type="compositionally biased region" description="Basic and acidic residues" evidence="1">
    <location>
        <begin position="187"/>
        <end position="201"/>
    </location>
</feature>
<dbReference type="AlphaFoldDB" id="A0A803N3U1"/>
<evidence type="ECO:0000313" key="3">
    <source>
        <dbReference type="Proteomes" id="UP000596660"/>
    </source>
</evidence>
<dbReference type="Proteomes" id="UP000596660">
    <property type="component" value="Unplaced"/>
</dbReference>
<dbReference type="PANTHER" id="PTHR31973">
    <property type="entry name" value="POLYPROTEIN, PUTATIVE-RELATED"/>
    <property type="match status" value="1"/>
</dbReference>
<dbReference type="EnsemblPlants" id="AUR62040012-RA">
    <property type="protein sequence ID" value="AUR62040012-RA:cds"/>
    <property type="gene ID" value="AUR62040012"/>
</dbReference>
<feature type="region of interest" description="Disordered" evidence="1">
    <location>
        <begin position="165"/>
        <end position="203"/>
    </location>
</feature>
<dbReference type="PANTHER" id="PTHR31973:SF197">
    <property type="entry name" value="SWIM-TYPE DOMAIN-CONTAINING PROTEIN"/>
    <property type="match status" value="1"/>
</dbReference>
<feature type="compositionally biased region" description="Polar residues" evidence="1">
    <location>
        <begin position="234"/>
        <end position="245"/>
    </location>
</feature>
<reference evidence="2" key="2">
    <citation type="submission" date="2021-03" db="UniProtKB">
        <authorList>
            <consortium name="EnsemblPlants"/>
        </authorList>
    </citation>
    <scope>IDENTIFICATION</scope>
</reference>
<keyword evidence="3" id="KW-1185">Reference proteome</keyword>
<proteinExistence type="predicted"/>
<accession>A0A803N3U1</accession>
<evidence type="ECO:0000313" key="2">
    <source>
        <dbReference type="EnsemblPlants" id="AUR62040012-RA:cds"/>
    </source>
</evidence>
<protein>
    <submittedName>
        <fullName evidence="2">Uncharacterized protein</fullName>
    </submittedName>
</protein>
<organism evidence="2 3">
    <name type="scientific">Chenopodium quinoa</name>
    <name type="common">Quinoa</name>
    <dbReference type="NCBI Taxonomy" id="63459"/>
    <lineage>
        <taxon>Eukaryota</taxon>
        <taxon>Viridiplantae</taxon>
        <taxon>Streptophyta</taxon>
        <taxon>Embryophyta</taxon>
        <taxon>Tracheophyta</taxon>
        <taxon>Spermatophyta</taxon>
        <taxon>Magnoliopsida</taxon>
        <taxon>eudicotyledons</taxon>
        <taxon>Gunneridae</taxon>
        <taxon>Pentapetalae</taxon>
        <taxon>Caryophyllales</taxon>
        <taxon>Chenopodiaceae</taxon>
        <taxon>Chenopodioideae</taxon>
        <taxon>Atripliceae</taxon>
        <taxon>Chenopodium</taxon>
    </lineage>
</organism>
<feature type="region of interest" description="Disordered" evidence="1">
    <location>
        <begin position="224"/>
        <end position="245"/>
    </location>
</feature>
<evidence type="ECO:0000256" key="1">
    <source>
        <dbReference type="SAM" id="MobiDB-lite"/>
    </source>
</evidence>